<keyword evidence="5" id="KW-0594">Phospholipid biosynthesis</keyword>
<dbReference type="OrthoDB" id="9812273at2"/>
<dbReference type="Pfam" id="PF07479">
    <property type="entry name" value="NAD_Gly3P_dh_C"/>
    <property type="match status" value="1"/>
</dbReference>
<dbReference type="GO" id="GO:0141153">
    <property type="term" value="F:glycerol-3-phosphate dehydrogenase (NADP+) activity"/>
    <property type="evidence" value="ECO:0007669"/>
    <property type="project" value="RHEA"/>
</dbReference>
<evidence type="ECO:0000259" key="12">
    <source>
        <dbReference type="Pfam" id="PF01210"/>
    </source>
</evidence>
<evidence type="ECO:0000256" key="8">
    <source>
        <dbReference type="PIRSR" id="PIRSR000114-2"/>
    </source>
</evidence>
<evidence type="ECO:0000256" key="5">
    <source>
        <dbReference type="ARBA" id="ARBA00023209"/>
    </source>
</evidence>
<dbReference type="RefSeq" id="WP_129131110.1">
    <property type="nucleotide sequence ID" value="NZ_SDHW01000003.1"/>
</dbReference>
<evidence type="ECO:0000256" key="3">
    <source>
        <dbReference type="ARBA" id="ARBA00023002"/>
    </source>
</evidence>
<proteinExistence type="inferred from homology"/>
<evidence type="ECO:0000256" key="2">
    <source>
        <dbReference type="ARBA" id="ARBA00022516"/>
    </source>
</evidence>
<dbReference type="InterPro" id="IPR006109">
    <property type="entry name" value="G3P_DH_NAD-dep_C"/>
</dbReference>
<evidence type="ECO:0000256" key="4">
    <source>
        <dbReference type="ARBA" id="ARBA00023098"/>
    </source>
</evidence>
<evidence type="ECO:0000313" key="15">
    <source>
        <dbReference type="Proteomes" id="UP000290204"/>
    </source>
</evidence>
<dbReference type="SUPFAM" id="SSF51735">
    <property type="entry name" value="NAD(P)-binding Rossmann-fold domains"/>
    <property type="match status" value="1"/>
</dbReference>
<feature type="domain" description="Glycerol-3-phosphate dehydrogenase NAD-dependent C-terminal" evidence="13">
    <location>
        <begin position="188"/>
        <end position="351"/>
    </location>
</feature>
<dbReference type="Proteomes" id="UP000290204">
    <property type="component" value="Unassembled WGS sequence"/>
</dbReference>
<evidence type="ECO:0000256" key="11">
    <source>
        <dbReference type="RuleBase" id="RU000439"/>
    </source>
</evidence>
<dbReference type="PIRSF" id="PIRSF000114">
    <property type="entry name" value="Glycerol-3-P_dh"/>
    <property type="match status" value="1"/>
</dbReference>
<evidence type="ECO:0000256" key="7">
    <source>
        <dbReference type="PIRSR" id="PIRSR000114-1"/>
    </source>
</evidence>
<dbReference type="Pfam" id="PF01210">
    <property type="entry name" value="NAD_Gly3P_dh_N"/>
    <property type="match status" value="1"/>
</dbReference>
<dbReference type="InterPro" id="IPR036291">
    <property type="entry name" value="NAD(P)-bd_dom_sf"/>
</dbReference>
<feature type="domain" description="Glycerol-3-phosphate dehydrogenase NAD-dependent N-terminal" evidence="12">
    <location>
        <begin position="11"/>
        <end position="166"/>
    </location>
</feature>
<feature type="active site" description="Proton acceptor" evidence="7">
    <location>
        <position position="199"/>
    </location>
</feature>
<dbReference type="InterPro" id="IPR011128">
    <property type="entry name" value="G3P_DH_NAD-dep_N"/>
</dbReference>
<evidence type="ECO:0000259" key="13">
    <source>
        <dbReference type="Pfam" id="PF07479"/>
    </source>
</evidence>
<dbReference type="EC" id="1.1.1.94" evidence="11"/>
<dbReference type="GO" id="GO:0051287">
    <property type="term" value="F:NAD binding"/>
    <property type="evidence" value="ECO:0007669"/>
    <property type="project" value="InterPro"/>
</dbReference>
<dbReference type="PRINTS" id="PR00077">
    <property type="entry name" value="GPDHDRGNASE"/>
</dbReference>
<dbReference type="PROSITE" id="PS00957">
    <property type="entry name" value="NAD_G3PDH"/>
    <property type="match status" value="1"/>
</dbReference>
<organism evidence="14 15">
    <name type="scientific">Lacibacter luteus</name>
    <dbReference type="NCBI Taxonomy" id="2508719"/>
    <lineage>
        <taxon>Bacteria</taxon>
        <taxon>Pseudomonadati</taxon>
        <taxon>Bacteroidota</taxon>
        <taxon>Chitinophagia</taxon>
        <taxon>Chitinophagales</taxon>
        <taxon>Chitinophagaceae</taxon>
        <taxon>Lacibacter</taxon>
    </lineage>
</organism>
<reference evidence="14 15" key="1">
    <citation type="submission" date="2019-01" db="EMBL/GenBank/DDBJ databases">
        <title>Lacibacter sp. strain TTM-7.</title>
        <authorList>
            <person name="Chen W.-M."/>
        </authorList>
    </citation>
    <scope>NUCLEOTIDE SEQUENCE [LARGE SCALE GENOMIC DNA]</scope>
    <source>
        <strain evidence="14 15">TTM-7</strain>
    </source>
</reference>
<dbReference type="InterPro" id="IPR013328">
    <property type="entry name" value="6PGD_dom2"/>
</dbReference>
<gene>
    <name evidence="14" type="ORF">ESA94_11795</name>
</gene>
<keyword evidence="2" id="KW-0444">Lipid biosynthesis</keyword>
<feature type="binding site" evidence="8">
    <location>
        <begin position="286"/>
        <end position="287"/>
    </location>
    <ligand>
        <name>substrate</name>
    </ligand>
</feature>
<evidence type="ECO:0000313" key="14">
    <source>
        <dbReference type="EMBL" id="RXK59737.1"/>
    </source>
</evidence>
<name>A0A4Q1CHE1_9BACT</name>
<feature type="binding site" evidence="9">
    <location>
        <position position="148"/>
    </location>
    <ligand>
        <name>NAD(+)</name>
        <dbReference type="ChEBI" id="CHEBI:57540"/>
    </ligand>
</feature>
<accession>A0A4Q1CHE1</accession>
<keyword evidence="6" id="KW-1208">Phospholipid metabolism</keyword>
<dbReference type="InterPro" id="IPR008927">
    <property type="entry name" value="6-PGluconate_DH-like_C_sf"/>
</dbReference>
<dbReference type="Gene3D" id="3.40.50.720">
    <property type="entry name" value="NAD(P)-binding Rossmann-like Domain"/>
    <property type="match status" value="1"/>
</dbReference>
<keyword evidence="9 10" id="KW-0520">NAD</keyword>
<evidence type="ECO:0000256" key="1">
    <source>
        <dbReference type="ARBA" id="ARBA00011009"/>
    </source>
</evidence>
<dbReference type="GO" id="GO:0008654">
    <property type="term" value="P:phospholipid biosynthetic process"/>
    <property type="evidence" value="ECO:0007669"/>
    <property type="project" value="UniProtKB-KW"/>
</dbReference>
<dbReference type="Gene3D" id="1.10.1040.10">
    <property type="entry name" value="N-(1-d-carboxylethyl)-l-norvaline Dehydrogenase, domain 2"/>
    <property type="match status" value="1"/>
</dbReference>
<feature type="binding site" evidence="8">
    <location>
        <position position="114"/>
    </location>
    <ligand>
        <name>substrate</name>
    </ligand>
</feature>
<sequence>MKKEGNNTKAISVIGSGSFATALAKILNGNGVELLWCVRNRHIIDHLQKYGHNPSYLRSATFNVSLLQLSTNMEETIRETEFIILTVPSAYIEDVLEALPKDIFKGKKIVSAIKGILPKRNMLLNDYLKAEFDFDANDYYTIMGPCHAEEVASEKLSYLTFTGLNQTTTQRIADQFRNHYINTVTNDDVYGVQFAAILKNIYALGSGIAHGLEYGDNFLSVLIANAADEMAGFLRKVGIRNIEVGVHKEPIPGVQLLKTSLRKSANYAASVYMGDLLVTCYSLYSRNRTFGNMIGKGFSVKAAQLEMNMVAEGYNASKCFYLINKELGADMPIATAVYKILWEDVQPAEAFEQLEQVLI</sequence>
<keyword evidence="4" id="KW-0443">Lipid metabolism</keyword>
<dbReference type="GO" id="GO:0005975">
    <property type="term" value="P:carbohydrate metabolic process"/>
    <property type="evidence" value="ECO:0007669"/>
    <property type="project" value="InterPro"/>
</dbReference>
<dbReference type="EMBL" id="SDHW01000003">
    <property type="protein sequence ID" value="RXK59737.1"/>
    <property type="molecule type" value="Genomic_DNA"/>
</dbReference>
<dbReference type="GO" id="GO:0005829">
    <property type="term" value="C:cytosol"/>
    <property type="evidence" value="ECO:0007669"/>
    <property type="project" value="TreeGrafter"/>
</dbReference>
<dbReference type="PANTHER" id="PTHR11728:SF1">
    <property type="entry name" value="GLYCEROL-3-PHOSPHATE DEHYDROGENASE [NAD(+)] 2, CHLOROPLASTIC"/>
    <property type="match status" value="1"/>
</dbReference>
<comment type="catalytic activity">
    <reaction evidence="11">
        <text>sn-glycerol 3-phosphate + NADP(+) = dihydroxyacetone phosphate + NADPH + H(+)</text>
        <dbReference type="Rhea" id="RHEA:11096"/>
        <dbReference type="ChEBI" id="CHEBI:15378"/>
        <dbReference type="ChEBI" id="CHEBI:57597"/>
        <dbReference type="ChEBI" id="CHEBI:57642"/>
        <dbReference type="ChEBI" id="CHEBI:57783"/>
        <dbReference type="ChEBI" id="CHEBI:58349"/>
        <dbReference type="EC" id="1.1.1.94"/>
    </reaction>
</comment>
<comment type="caution">
    <text evidence="14">The sequence shown here is derived from an EMBL/GenBank/DDBJ whole genome shotgun (WGS) entry which is preliminary data.</text>
</comment>
<evidence type="ECO:0000256" key="9">
    <source>
        <dbReference type="PIRSR" id="PIRSR000114-3"/>
    </source>
</evidence>
<keyword evidence="15" id="KW-1185">Reference proteome</keyword>
<dbReference type="GO" id="GO:0046168">
    <property type="term" value="P:glycerol-3-phosphate catabolic process"/>
    <property type="evidence" value="ECO:0007669"/>
    <property type="project" value="InterPro"/>
</dbReference>
<feature type="binding site" evidence="9">
    <location>
        <position position="286"/>
    </location>
    <ligand>
        <name>NAD(+)</name>
        <dbReference type="ChEBI" id="CHEBI:57540"/>
    </ligand>
</feature>
<dbReference type="AlphaFoldDB" id="A0A4Q1CHE1"/>
<evidence type="ECO:0000256" key="10">
    <source>
        <dbReference type="RuleBase" id="RU000437"/>
    </source>
</evidence>
<dbReference type="SUPFAM" id="SSF48179">
    <property type="entry name" value="6-phosphogluconate dehydrogenase C-terminal domain-like"/>
    <property type="match status" value="1"/>
</dbReference>
<comment type="similarity">
    <text evidence="1 10">Belongs to the NAD-dependent glycerol-3-phosphate dehydrogenase family.</text>
</comment>
<dbReference type="PANTHER" id="PTHR11728">
    <property type="entry name" value="GLYCEROL-3-PHOSPHATE DEHYDROGENASE"/>
    <property type="match status" value="1"/>
</dbReference>
<evidence type="ECO:0000256" key="6">
    <source>
        <dbReference type="ARBA" id="ARBA00023264"/>
    </source>
</evidence>
<protein>
    <recommendedName>
        <fullName evidence="11">Glycerol-3-phosphate dehydrogenase</fullName>
        <ecNumber evidence="11">1.1.1.94</ecNumber>
    </recommendedName>
</protein>
<dbReference type="InterPro" id="IPR006168">
    <property type="entry name" value="G3P_DH_NAD-dep"/>
</dbReference>
<keyword evidence="3 10" id="KW-0560">Oxidoreductase</keyword>